<feature type="domain" description="DUF4136" evidence="2">
    <location>
        <begin position="18"/>
        <end position="189"/>
    </location>
</feature>
<organism evidence="3 4">
    <name type="scientific">Sulfitobacter sediminis</name>
    <dbReference type="NCBI Taxonomy" id="3234186"/>
    <lineage>
        <taxon>Bacteria</taxon>
        <taxon>Pseudomonadati</taxon>
        <taxon>Pseudomonadota</taxon>
        <taxon>Alphaproteobacteria</taxon>
        <taxon>Rhodobacterales</taxon>
        <taxon>Roseobacteraceae</taxon>
        <taxon>Sulfitobacter</taxon>
    </lineage>
</organism>
<dbReference type="RefSeq" id="WP_367876184.1">
    <property type="nucleotide sequence ID" value="NZ_JBFNXX010000002.1"/>
</dbReference>
<evidence type="ECO:0000313" key="3">
    <source>
        <dbReference type="EMBL" id="MEW9918479.1"/>
    </source>
</evidence>
<dbReference type="Pfam" id="PF13590">
    <property type="entry name" value="DUF4136"/>
    <property type="match status" value="1"/>
</dbReference>
<evidence type="ECO:0000259" key="2">
    <source>
        <dbReference type="Pfam" id="PF13590"/>
    </source>
</evidence>
<evidence type="ECO:0000256" key="1">
    <source>
        <dbReference type="SAM" id="SignalP"/>
    </source>
</evidence>
<accession>A0ABV3RHU7</accession>
<comment type="caution">
    <text evidence="3">The sequence shown here is derived from an EMBL/GenBank/DDBJ whole genome shotgun (WGS) entry which is preliminary data.</text>
</comment>
<protein>
    <submittedName>
        <fullName evidence="3">DUF4136 domain-containing protein</fullName>
    </submittedName>
</protein>
<dbReference type="Proteomes" id="UP001556098">
    <property type="component" value="Unassembled WGS sequence"/>
</dbReference>
<proteinExistence type="predicted"/>
<feature type="chain" id="PRO_5046869106" evidence="1">
    <location>
        <begin position="21"/>
        <end position="198"/>
    </location>
</feature>
<keyword evidence="4" id="KW-1185">Reference proteome</keyword>
<sequence length="198" mass="21665">MAIYAVALLILSACAPNVYSRADPSQDFSQLRTFTWAKVPPLIKTGDHPISPQVEVIITEALKAEFESKGYRFVSTDTADFAVSFTLGAQNEIELQERPTNYHKTYDDWGWGGRNYGPGYDGPAGSFSTTRTEPVEVTEGTLSVDAFDVSTQRPIWHSQASRRLSEAELAGASRERLAVAASNILSDFPSRTAVAAKQ</sequence>
<feature type="signal peptide" evidence="1">
    <location>
        <begin position="1"/>
        <end position="20"/>
    </location>
</feature>
<dbReference type="Gene3D" id="3.30.160.670">
    <property type="match status" value="1"/>
</dbReference>
<dbReference type="EMBL" id="JBFNXX010000002">
    <property type="protein sequence ID" value="MEW9918479.1"/>
    <property type="molecule type" value="Genomic_DNA"/>
</dbReference>
<evidence type="ECO:0000313" key="4">
    <source>
        <dbReference type="Proteomes" id="UP001556098"/>
    </source>
</evidence>
<dbReference type="InterPro" id="IPR025411">
    <property type="entry name" value="DUF4136"/>
</dbReference>
<gene>
    <name evidence="3" type="ORF">AB2B41_02605</name>
</gene>
<keyword evidence="1" id="KW-0732">Signal</keyword>
<reference evidence="3 4" key="1">
    <citation type="submission" date="2024-07" db="EMBL/GenBank/DDBJ databases">
        <title>Marimonas sp.nov., isolated from tidal-flat sediment.</title>
        <authorList>
            <person name="Jayan J.N."/>
            <person name="Lee S.S."/>
        </authorList>
    </citation>
    <scope>NUCLEOTIDE SEQUENCE [LARGE SCALE GENOMIC DNA]</scope>
    <source>
        <strain evidence="3 4">MJW-29</strain>
    </source>
</reference>
<name>A0ABV3RHU7_9RHOB</name>